<dbReference type="PIRSF" id="PIRSF039026">
    <property type="entry name" value="SiaP"/>
    <property type="match status" value="1"/>
</dbReference>
<dbReference type="PANTHER" id="PTHR33376:SF5">
    <property type="entry name" value="EXTRACYTOPLASMIC SOLUTE RECEPTOR PROTEIN"/>
    <property type="match status" value="1"/>
</dbReference>
<dbReference type="PANTHER" id="PTHR33376">
    <property type="match status" value="1"/>
</dbReference>
<dbReference type="HOGENOM" id="CLU_036176_0_1_0"/>
<dbReference type="Proteomes" id="UP000002012">
    <property type="component" value="Chromosome"/>
</dbReference>
<keyword evidence="6" id="KW-1185">Reference proteome</keyword>
<dbReference type="InterPro" id="IPR006311">
    <property type="entry name" value="TAT_signal"/>
</dbReference>
<dbReference type="CDD" id="cd13604">
    <property type="entry name" value="PBP2_TRAP_ketoacid_lactate_like"/>
    <property type="match status" value="1"/>
</dbReference>
<dbReference type="FunCoup" id="D4H1Q3">
    <property type="interactions" value="96"/>
</dbReference>
<dbReference type="InterPro" id="IPR026289">
    <property type="entry name" value="SBP_TakP-like"/>
</dbReference>
<accession>D4H1Q3</accession>
<evidence type="ECO:0000313" key="6">
    <source>
        <dbReference type="Proteomes" id="UP000002012"/>
    </source>
</evidence>
<proteinExistence type="predicted"/>
<feature type="chain" id="PRO_5003058167" evidence="4">
    <location>
        <begin position="29"/>
        <end position="365"/>
    </location>
</feature>
<evidence type="ECO:0000256" key="3">
    <source>
        <dbReference type="PIRSR" id="PIRSR039026-2"/>
    </source>
</evidence>
<evidence type="ECO:0000313" key="5">
    <source>
        <dbReference type="EMBL" id="ADD68813.1"/>
    </source>
</evidence>
<feature type="binding site" evidence="2">
    <location>
        <position position="163"/>
    </location>
    <ligand>
        <name>substrate</name>
    </ligand>
</feature>
<dbReference type="InterPro" id="IPR018389">
    <property type="entry name" value="DctP_fam"/>
</dbReference>
<dbReference type="PaxDb" id="522772-Dacet_2050"/>
<dbReference type="GO" id="GO:0046872">
    <property type="term" value="F:metal ion binding"/>
    <property type="evidence" value="ECO:0007669"/>
    <property type="project" value="UniProtKB-KW"/>
</dbReference>
<evidence type="ECO:0000256" key="4">
    <source>
        <dbReference type="SAM" id="SignalP"/>
    </source>
</evidence>
<sequence length="365" mass="40658" precursor="true">MDSKKGMKRREFLKKAGVTAVAASTAFAAPNVHAKTKTYKWKMVTTWPPHFPVLGEGADDLAKWITEMSDGRLKVSVYGAGELVPAMQAFDAVSQGMVEMGHASSYYWAGKSPATQFFSAVPFGMNAQQLNSWIYQGGGQALWDELYAQFNLKPFLSGNTGVQMGGWFNKEIKSLDDIKGLKMRIPGLGGKVIAKAGGTVVLSAGGEVYTNLERGVIDATEWVGPYHDYKMGFYKVAKFYYYPGWHEAGSSTELFVNKSKFESLPADLKAIVESACARANISMLTHFESQNNKYLQKLVNEHHVKLKKFPDDVIEKFRTLSAEVIGEIVEKDPMSKKVYESYSAFKKDITQWAKLSEATFYDMNK</sequence>
<dbReference type="Gene3D" id="3.40.190.170">
    <property type="entry name" value="Bacterial extracellular solute-binding protein, family 7"/>
    <property type="match status" value="1"/>
</dbReference>
<protein>
    <submittedName>
        <fullName evidence="5">Extracellular solute-binding protein</fullName>
    </submittedName>
</protein>
<dbReference type="Pfam" id="PF03480">
    <property type="entry name" value="DctP"/>
    <property type="match status" value="1"/>
</dbReference>
<dbReference type="KEGG" id="dap:Dacet_2050"/>
<keyword evidence="1 4" id="KW-0732">Signal</keyword>
<dbReference type="AlphaFoldDB" id="D4H1Q3"/>
<dbReference type="RefSeq" id="WP_013011317.1">
    <property type="nucleotide sequence ID" value="NC_013943.1"/>
</dbReference>
<dbReference type="PROSITE" id="PS51318">
    <property type="entry name" value="TAT"/>
    <property type="match status" value="1"/>
</dbReference>
<dbReference type="InParanoid" id="D4H1Q3"/>
<dbReference type="STRING" id="522772.Dacet_2050"/>
<evidence type="ECO:0000256" key="1">
    <source>
        <dbReference type="ARBA" id="ARBA00022729"/>
    </source>
</evidence>
<keyword evidence="3" id="KW-0479">Metal-binding</keyword>
<dbReference type="NCBIfam" id="NF037995">
    <property type="entry name" value="TRAP_S1"/>
    <property type="match status" value="1"/>
</dbReference>
<dbReference type="NCBIfam" id="TIGR01409">
    <property type="entry name" value="TAT_signal_seq"/>
    <property type="match status" value="1"/>
</dbReference>
<feature type="binding site" evidence="3">
    <location>
        <position position="222"/>
    </location>
    <ligand>
        <name>Na(+)</name>
        <dbReference type="ChEBI" id="CHEBI:29101"/>
    </ligand>
</feature>
<reference evidence="5 6" key="1">
    <citation type="journal article" date="2010" name="Stand. Genomic Sci.">
        <title>Complete genome sequence of Denitrovibrio acetiphilus type strain (N2460).</title>
        <authorList>
            <person name="Kiss H."/>
            <person name="Lang E."/>
            <person name="Lapidus A."/>
            <person name="Copeland A."/>
            <person name="Nolan M."/>
            <person name="Glavina Del Rio T."/>
            <person name="Chen F."/>
            <person name="Lucas S."/>
            <person name="Tice H."/>
            <person name="Cheng J.F."/>
            <person name="Han C."/>
            <person name="Goodwin L."/>
            <person name="Pitluck S."/>
            <person name="Liolios K."/>
            <person name="Pati A."/>
            <person name="Ivanova N."/>
            <person name="Mavromatis K."/>
            <person name="Chen A."/>
            <person name="Palaniappan K."/>
            <person name="Land M."/>
            <person name="Hauser L."/>
            <person name="Chang Y.J."/>
            <person name="Jeffries C.D."/>
            <person name="Detter J.C."/>
            <person name="Brettin T."/>
            <person name="Spring S."/>
            <person name="Rohde M."/>
            <person name="Goker M."/>
            <person name="Woyke T."/>
            <person name="Bristow J."/>
            <person name="Eisen J.A."/>
            <person name="Markowitz V."/>
            <person name="Hugenholtz P."/>
            <person name="Kyrpides N.C."/>
            <person name="Klenk H.P."/>
        </authorList>
    </citation>
    <scope>NUCLEOTIDE SEQUENCE [LARGE SCALE GENOMIC DNA]</scope>
    <source>
        <strain evidence="6">DSM 12809 / NBRC 114555 / N2460</strain>
    </source>
</reference>
<dbReference type="EMBL" id="CP001968">
    <property type="protein sequence ID" value="ADD68813.1"/>
    <property type="molecule type" value="Genomic_DNA"/>
</dbReference>
<feature type="binding site" evidence="2">
    <location>
        <position position="184"/>
    </location>
    <ligand>
        <name>substrate</name>
    </ligand>
</feature>
<feature type="binding site" evidence="3">
    <location>
        <position position="221"/>
    </location>
    <ligand>
        <name>substrate</name>
    </ligand>
</feature>
<dbReference type="InterPro" id="IPR038404">
    <property type="entry name" value="TRAP_DctP_sf"/>
</dbReference>
<feature type="binding site" evidence="3">
    <location>
        <position position="247"/>
    </location>
    <ligand>
        <name>substrate</name>
    </ligand>
</feature>
<dbReference type="GO" id="GO:0031317">
    <property type="term" value="C:tripartite ATP-independent periplasmic transporter complex"/>
    <property type="evidence" value="ECO:0007669"/>
    <property type="project" value="InterPro"/>
</dbReference>
<dbReference type="InterPro" id="IPR019546">
    <property type="entry name" value="TAT_signal_bac_arc"/>
</dbReference>
<name>D4H1Q3_DENA2</name>
<evidence type="ECO:0000256" key="2">
    <source>
        <dbReference type="PIRSR" id="PIRSR039026-1"/>
    </source>
</evidence>
<gene>
    <name evidence="5" type="ordered locus">Dacet_2050</name>
</gene>
<dbReference type="eggNOG" id="COG4663">
    <property type="taxonomic scope" value="Bacteria"/>
</dbReference>
<dbReference type="Gene3D" id="3.40.190.10">
    <property type="entry name" value="Periplasmic binding protein-like II"/>
    <property type="match status" value="1"/>
</dbReference>
<feature type="signal peptide" evidence="4">
    <location>
        <begin position="1"/>
        <end position="28"/>
    </location>
</feature>
<organism evidence="5 6">
    <name type="scientific">Denitrovibrio acetiphilus (strain DSM 12809 / NBRC 114555 / N2460)</name>
    <dbReference type="NCBI Taxonomy" id="522772"/>
    <lineage>
        <taxon>Bacteria</taxon>
        <taxon>Pseudomonadati</taxon>
        <taxon>Deferribacterota</taxon>
        <taxon>Deferribacteres</taxon>
        <taxon>Deferribacterales</taxon>
        <taxon>Geovibrionaceae</taxon>
        <taxon>Denitrovibrio</taxon>
    </lineage>
</organism>
<dbReference type="GO" id="GO:0055085">
    <property type="term" value="P:transmembrane transport"/>
    <property type="evidence" value="ECO:0007669"/>
    <property type="project" value="InterPro"/>
</dbReference>